<dbReference type="EMBL" id="CP109527">
    <property type="protein sequence ID" value="WTY36910.1"/>
    <property type="molecule type" value="Genomic_DNA"/>
</dbReference>
<keyword evidence="2" id="KW-1185">Reference proteome</keyword>
<evidence type="ECO:0000313" key="1">
    <source>
        <dbReference type="EMBL" id="WTY36910.1"/>
    </source>
</evidence>
<organism evidence="1 2">
    <name type="scientific">Nocardia salmonicida</name>
    <dbReference type="NCBI Taxonomy" id="53431"/>
    <lineage>
        <taxon>Bacteria</taxon>
        <taxon>Bacillati</taxon>
        <taxon>Actinomycetota</taxon>
        <taxon>Actinomycetes</taxon>
        <taxon>Mycobacteriales</taxon>
        <taxon>Nocardiaceae</taxon>
        <taxon>Nocardia</taxon>
    </lineage>
</organism>
<proteinExistence type="predicted"/>
<dbReference type="RefSeq" id="WP_405148983.1">
    <property type="nucleotide sequence ID" value="NZ_CP109527.1"/>
</dbReference>
<accession>A0ABZ1NAA0</accession>
<name>A0ABZ1NAA0_9NOCA</name>
<protein>
    <recommendedName>
        <fullName evidence="3">Excreted virulence factor EspC (Type VII ESX diderm)</fullName>
    </recommendedName>
</protein>
<evidence type="ECO:0000313" key="2">
    <source>
        <dbReference type="Proteomes" id="UP001621418"/>
    </source>
</evidence>
<sequence length="102" mass="10815">MLSADIAQIRQLAVTLDDVATQIDALDVRTVADTLAAALPGCPIPAAVSQAGEYTEGAWLRVAQRIKQISVATTQCANNIQSTDADFQKALDTMRFQVPGAK</sequence>
<gene>
    <name evidence="1" type="ORF">OG308_03185</name>
</gene>
<dbReference type="Proteomes" id="UP001621418">
    <property type="component" value="Chromosome"/>
</dbReference>
<evidence type="ECO:0008006" key="3">
    <source>
        <dbReference type="Google" id="ProtNLM"/>
    </source>
</evidence>
<reference evidence="1 2" key="1">
    <citation type="submission" date="2022-10" db="EMBL/GenBank/DDBJ databases">
        <title>The complete genomes of actinobacterial strains from the NBC collection.</title>
        <authorList>
            <person name="Joergensen T.S."/>
            <person name="Alvarez Arevalo M."/>
            <person name="Sterndorff E.B."/>
            <person name="Faurdal D."/>
            <person name="Vuksanovic O."/>
            <person name="Mourched A.-S."/>
            <person name="Charusanti P."/>
            <person name="Shaw S."/>
            <person name="Blin K."/>
            <person name="Weber T."/>
        </authorList>
    </citation>
    <scope>NUCLEOTIDE SEQUENCE [LARGE SCALE GENOMIC DNA]</scope>
    <source>
        <strain evidence="1 2">NBC_01413</strain>
    </source>
</reference>